<evidence type="ECO:0000256" key="5">
    <source>
        <dbReference type="PIRSR" id="PIRSR000077-1"/>
    </source>
</evidence>
<dbReference type="GO" id="GO:0005737">
    <property type="term" value="C:cytoplasm"/>
    <property type="evidence" value="ECO:0007669"/>
    <property type="project" value="TreeGrafter"/>
</dbReference>
<dbReference type="PRINTS" id="PR00421">
    <property type="entry name" value="THIOREDOXIN"/>
</dbReference>
<feature type="site" description="Deprotonates C-terminal active site Cys" evidence="5">
    <location>
        <position position="26"/>
    </location>
</feature>
<dbReference type="GO" id="GO:0015035">
    <property type="term" value="F:protein-disulfide reductase activity"/>
    <property type="evidence" value="ECO:0007669"/>
    <property type="project" value="InterPro"/>
</dbReference>
<evidence type="ECO:0000256" key="4">
    <source>
        <dbReference type="ARBA" id="ARBA00023284"/>
    </source>
</evidence>
<dbReference type="PROSITE" id="PS51352">
    <property type="entry name" value="THIOREDOXIN_2"/>
    <property type="match status" value="1"/>
</dbReference>
<evidence type="ECO:0000256" key="3">
    <source>
        <dbReference type="ARBA" id="ARBA00023157"/>
    </source>
</evidence>
<dbReference type="EMBL" id="KF900877">
    <property type="protein sequence ID" value="AIF09944.1"/>
    <property type="molecule type" value="Genomic_DNA"/>
</dbReference>
<accession>A0A075H1K7</accession>
<dbReference type="InterPro" id="IPR017937">
    <property type="entry name" value="Thioredoxin_CS"/>
</dbReference>
<feature type="active site" description="Nucleophile" evidence="5">
    <location>
        <position position="35"/>
    </location>
</feature>
<proteinExistence type="predicted"/>
<dbReference type="PANTHER" id="PTHR45663:SF11">
    <property type="entry name" value="GEO12009P1"/>
    <property type="match status" value="1"/>
</dbReference>
<feature type="domain" description="Thioredoxin" evidence="7">
    <location>
        <begin position="1"/>
        <end position="110"/>
    </location>
</feature>
<feature type="site" description="Contributes to redox potential value" evidence="5">
    <location>
        <position position="33"/>
    </location>
</feature>
<feature type="disulfide bond" description="Redox-active" evidence="6">
    <location>
        <begin position="32"/>
        <end position="35"/>
    </location>
</feature>
<evidence type="ECO:0000256" key="2">
    <source>
        <dbReference type="ARBA" id="ARBA00022982"/>
    </source>
</evidence>
<gene>
    <name evidence="8" type="primary">trxA</name>
</gene>
<evidence type="ECO:0000256" key="6">
    <source>
        <dbReference type="PIRSR" id="PIRSR000077-4"/>
    </source>
</evidence>
<dbReference type="InterPro" id="IPR036249">
    <property type="entry name" value="Thioredoxin-like_sf"/>
</dbReference>
<evidence type="ECO:0000259" key="7">
    <source>
        <dbReference type="PROSITE" id="PS51352"/>
    </source>
</evidence>
<dbReference type="Gene3D" id="3.40.30.10">
    <property type="entry name" value="Glutaredoxin"/>
    <property type="match status" value="1"/>
</dbReference>
<reference evidence="8" key="1">
    <citation type="journal article" date="2014" name="Genome Biol. Evol.">
        <title>Pangenome evidence for extensive interdomain horizontal transfer affecting lineage core and shell genes in uncultured planktonic thaumarchaeota and euryarchaeota.</title>
        <authorList>
            <person name="Deschamps P."/>
            <person name="Zivanovic Y."/>
            <person name="Moreira D."/>
            <person name="Rodriguez-Valera F."/>
            <person name="Lopez-Garcia P."/>
        </authorList>
    </citation>
    <scope>NUCLEOTIDE SEQUENCE</scope>
</reference>
<feature type="site" description="Contributes to redox potential value" evidence="5">
    <location>
        <position position="34"/>
    </location>
</feature>
<keyword evidence="2" id="KW-0249">Electron transport</keyword>
<keyword evidence="3 6" id="KW-1015">Disulfide bond</keyword>
<protein>
    <submittedName>
        <fullName evidence="8">Thioredoxin (TrxA)</fullName>
    </submittedName>
</protein>
<dbReference type="PIRSF" id="PIRSF000077">
    <property type="entry name" value="Thioredoxin"/>
    <property type="match status" value="1"/>
</dbReference>
<dbReference type="Pfam" id="PF00085">
    <property type="entry name" value="Thioredoxin"/>
    <property type="match status" value="1"/>
</dbReference>
<dbReference type="InterPro" id="IPR005746">
    <property type="entry name" value="Thioredoxin"/>
</dbReference>
<keyword evidence="4 6" id="KW-0676">Redox-active center</keyword>
<dbReference type="InterPro" id="IPR013766">
    <property type="entry name" value="Thioredoxin_domain"/>
</dbReference>
<dbReference type="SUPFAM" id="SSF52833">
    <property type="entry name" value="Thioredoxin-like"/>
    <property type="match status" value="1"/>
</dbReference>
<dbReference type="NCBIfam" id="TIGR01068">
    <property type="entry name" value="thioredoxin"/>
    <property type="match status" value="1"/>
</dbReference>
<dbReference type="PANTHER" id="PTHR45663">
    <property type="entry name" value="GEO12009P1"/>
    <property type="match status" value="1"/>
</dbReference>
<sequence>MGITQISDAKTWEIDVISSDKPVFVDFWAEWCGPCRMVGPVVEELSSMEKYEGKVNFVKVNVDQAGELASKYNVFSIPTLILLNRGEIIAQQVGAGSKETYENMIDRALEKI</sequence>
<dbReference type="PROSITE" id="PS00194">
    <property type="entry name" value="THIOREDOXIN_1"/>
    <property type="match status" value="1"/>
</dbReference>
<name>A0A075H1K7_9ARCH</name>
<dbReference type="AlphaFoldDB" id="A0A075H1K7"/>
<organism evidence="8">
    <name type="scientific">uncultured marine thaumarchaeote KM3_41_H02</name>
    <dbReference type="NCBI Taxonomy" id="1456146"/>
    <lineage>
        <taxon>Archaea</taxon>
        <taxon>Nitrososphaerota</taxon>
        <taxon>environmental samples</taxon>
    </lineage>
</organism>
<keyword evidence="1" id="KW-0813">Transport</keyword>
<evidence type="ECO:0000313" key="8">
    <source>
        <dbReference type="EMBL" id="AIF09944.1"/>
    </source>
</evidence>
<feature type="active site" description="Nucleophile" evidence="5">
    <location>
        <position position="32"/>
    </location>
</feature>
<dbReference type="CDD" id="cd02947">
    <property type="entry name" value="TRX_family"/>
    <property type="match status" value="1"/>
</dbReference>
<dbReference type="FunFam" id="3.40.30.10:FF:000001">
    <property type="entry name" value="Thioredoxin"/>
    <property type="match status" value="1"/>
</dbReference>
<evidence type="ECO:0000256" key="1">
    <source>
        <dbReference type="ARBA" id="ARBA00022448"/>
    </source>
</evidence>